<evidence type="ECO:0000259" key="3">
    <source>
        <dbReference type="PROSITE" id="PS50018"/>
    </source>
</evidence>
<keyword evidence="5" id="KW-1185">Reference proteome</keyword>
<dbReference type="SUPFAM" id="SSF48350">
    <property type="entry name" value="GTPase activation domain, GAP"/>
    <property type="match status" value="1"/>
</dbReference>
<dbReference type="SMART" id="SM00323">
    <property type="entry name" value="RasGAP"/>
    <property type="match status" value="1"/>
</dbReference>
<feature type="domain" description="Ras-GAP" evidence="3">
    <location>
        <begin position="447"/>
        <end position="676"/>
    </location>
</feature>
<gene>
    <name evidence="4" type="ORF">OC842_002913</name>
</gene>
<dbReference type="InterPro" id="IPR001936">
    <property type="entry name" value="RasGAP_dom"/>
</dbReference>
<comment type="caution">
    <text evidence="4">The sequence shown here is derived from an EMBL/GenBank/DDBJ whole genome shotgun (WGS) entry which is preliminary data.</text>
</comment>
<accession>A0AAN6GCB0</accession>
<dbReference type="Gene3D" id="2.60.40.150">
    <property type="entry name" value="C2 domain"/>
    <property type="match status" value="1"/>
</dbReference>
<reference evidence="4" key="1">
    <citation type="journal article" date="2023" name="PhytoFront">
        <title>Draft Genome Resources of Seven Strains of Tilletia horrida, Causal Agent of Kernel Smut of Rice.</title>
        <authorList>
            <person name="Khanal S."/>
            <person name="Antony Babu S."/>
            <person name="Zhou X.G."/>
        </authorList>
    </citation>
    <scope>NUCLEOTIDE SEQUENCE</scope>
    <source>
        <strain evidence="4">TX3</strain>
    </source>
</reference>
<evidence type="ECO:0000313" key="4">
    <source>
        <dbReference type="EMBL" id="KAK0533658.1"/>
    </source>
</evidence>
<feature type="compositionally biased region" description="Polar residues" evidence="2">
    <location>
        <begin position="60"/>
        <end position="76"/>
    </location>
</feature>
<dbReference type="InterPro" id="IPR035892">
    <property type="entry name" value="C2_domain_sf"/>
</dbReference>
<dbReference type="Proteomes" id="UP001176521">
    <property type="component" value="Unassembled WGS sequence"/>
</dbReference>
<dbReference type="AlphaFoldDB" id="A0AAN6GCB0"/>
<organism evidence="4 5">
    <name type="scientific">Tilletia horrida</name>
    <dbReference type="NCBI Taxonomy" id="155126"/>
    <lineage>
        <taxon>Eukaryota</taxon>
        <taxon>Fungi</taxon>
        <taxon>Dikarya</taxon>
        <taxon>Basidiomycota</taxon>
        <taxon>Ustilaginomycotina</taxon>
        <taxon>Exobasidiomycetes</taxon>
        <taxon>Tilletiales</taxon>
        <taxon>Tilletiaceae</taxon>
        <taxon>Tilletia</taxon>
    </lineage>
</organism>
<sequence length="1028" mass="112347">MPSLGAAFQPESDLAKEQPAVYQSVLIWQHATTKSTGARAALTKAPIIRDVPQVRRKLASRNSTSGPRFDPTLSTPGTANERGLVSLISRPTQTWLREKPSRAKLSPTVSNVHASGSWKRGTLHFRDHGNLLIYSEEQALLHSIACEDLLTTHIRKVDSSLFGRNNAMGIFATPSTLTQLSPRARLNTTTPDEPIYLCFYSRANLHKWLYLLRIYAQPEVYGSPLSAARGGTHRFYRHMAMKIDGVRFVSPDSSALFDAYMTPSASGTTPGVRPASAVPGGDRDFDLLGAKEDAVMQCYCVVRHGSYAVARTKVFSTNSSQLWLEEFSVGDLAPWTTLTVEVMQAHRGKTALVGIVDLTVQTMRRGEPVEGWFPIWSTTRAAREHVPISTIADPASAYSRELAGELKLTIQLRDEVVMPRKRYNDISRALNSEKWIPLISSFTKVLDERAVLERLVDVFASSGTIVDRMAELTEIETNAMNDQGDGLDLLFRGNSLLSRALNEYQKKYCVEWLFDSIGLFIINICSQRIVIDTPLASDDSANGGTGTNNDASGGAVPGALGVAEGEVRYLNEAETIAHFKDWTRTLWQSIYGARNKCPPDLRRMFANIRSKVDSKFEQHESSVDPGKRAVGAIAFLRLICPAIAAPHLYGVSPSAPEPRTSRILTILAKIILSLANKRSAFDKDTWLAPMTDFLKTQAVLLDDYINTISTEPPENVTSADVIWGDDDEGTFGQSVQHKIARLYPIHRESIPQVNFVMDEPLALATFTSYIARNVPAELVDEDVPIISSPDGAVQLDLEALGEEGDRLRQFARHACHVEEHAGYYVDKAGYDSLPLEFAEKTIKHHNQTSSLATVSVGKTSTPASVASPKQLPRTSPGRKRGATVSASGSGTRDSQRIASSTVDEGTLRSADGINMGLSAGVMGADYGTNYDSEEELRAAYRAIKDQAASPDEVGASTEHTYRPHSSEGLRFASIGANARHMLSDDASLGDDDASLNGVGPGGNNPESSVTSLPRYGGRNKKWWKLGGH</sequence>
<dbReference type="Gene3D" id="1.10.506.10">
    <property type="entry name" value="GTPase Activation - p120gap, domain 1"/>
    <property type="match status" value="1"/>
</dbReference>
<evidence type="ECO:0000256" key="1">
    <source>
        <dbReference type="ARBA" id="ARBA00022468"/>
    </source>
</evidence>
<keyword evidence="1" id="KW-0343">GTPase activation</keyword>
<feature type="compositionally biased region" description="Polar residues" evidence="2">
    <location>
        <begin position="853"/>
        <end position="864"/>
    </location>
</feature>
<dbReference type="PANTHER" id="PTHR10194">
    <property type="entry name" value="RAS GTPASE-ACTIVATING PROTEINS"/>
    <property type="match status" value="1"/>
</dbReference>
<evidence type="ECO:0000256" key="2">
    <source>
        <dbReference type="SAM" id="MobiDB-lite"/>
    </source>
</evidence>
<feature type="region of interest" description="Disordered" evidence="2">
    <location>
        <begin position="55"/>
        <end position="76"/>
    </location>
</feature>
<dbReference type="InterPro" id="IPR000008">
    <property type="entry name" value="C2_dom"/>
</dbReference>
<feature type="compositionally biased region" description="Basic residues" evidence="2">
    <location>
        <begin position="1017"/>
        <end position="1028"/>
    </location>
</feature>
<feature type="compositionally biased region" description="Polar residues" evidence="2">
    <location>
        <begin position="884"/>
        <end position="903"/>
    </location>
</feature>
<protein>
    <recommendedName>
        <fullName evidence="3">Ras-GAP domain-containing protein</fullName>
    </recommendedName>
</protein>
<proteinExistence type="predicted"/>
<name>A0AAN6GCB0_9BASI</name>
<dbReference type="Pfam" id="PF00168">
    <property type="entry name" value="C2"/>
    <property type="match status" value="1"/>
</dbReference>
<dbReference type="EMBL" id="JAPDMQ010000133">
    <property type="protein sequence ID" value="KAK0533658.1"/>
    <property type="molecule type" value="Genomic_DNA"/>
</dbReference>
<dbReference type="GO" id="GO:0005096">
    <property type="term" value="F:GTPase activator activity"/>
    <property type="evidence" value="ECO:0007669"/>
    <property type="project" value="UniProtKB-KW"/>
</dbReference>
<dbReference type="PROSITE" id="PS50018">
    <property type="entry name" value="RAS_GTPASE_ACTIV_2"/>
    <property type="match status" value="1"/>
</dbReference>
<dbReference type="Pfam" id="PF00616">
    <property type="entry name" value="RasGAP"/>
    <property type="match status" value="1"/>
</dbReference>
<dbReference type="InterPro" id="IPR039360">
    <property type="entry name" value="Ras_GTPase"/>
</dbReference>
<feature type="region of interest" description="Disordered" evidence="2">
    <location>
        <begin position="853"/>
        <end position="905"/>
    </location>
</feature>
<dbReference type="SUPFAM" id="SSF49562">
    <property type="entry name" value="C2 domain (Calcium/lipid-binding domain, CaLB)"/>
    <property type="match status" value="1"/>
</dbReference>
<dbReference type="InterPro" id="IPR008936">
    <property type="entry name" value="Rho_GTPase_activation_prot"/>
</dbReference>
<evidence type="ECO:0000313" key="5">
    <source>
        <dbReference type="Proteomes" id="UP001176521"/>
    </source>
</evidence>
<feature type="region of interest" description="Disordered" evidence="2">
    <location>
        <begin position="983"/>
        <end position="1028"/>
    </location>
</feature>
<dbReference type="PANTHER" id="PTHR10194:SF60">
    <property type="entry name" value="RAS GTPASE-ACTIVATING PROTEIN RASKOL"/>
    <property type="match status" value="1"/>
</dbReference>